<keyword evidence="1" id="KW-0812">Transmembrane</keyword>
<protein>
    <recommendedName>
        <fullName evidence="4">Yip1 domain-containing protein</fullName>
    </recommendedName>
</protein>
<evidence type="ECO:0000313" key="3">
    <source>
        <dbReference type="Proteomes" id="UP000199701"/>
    </source>
</evidence>
<evidence type="ECO:0008006" key="4">
    <source>
        <dbReference type="Google" id="ProtNLM"/>
    </source>
</evidence>
<evidence type="ECO:0000256" key="1">
    <source>
        <dbReference type="SAM" id="Phobius"/>
    </source>
</evidence>
<dbReference type="Proteomes" id="UP000199701">
    <property type="component" value="Unassembled WGS sequence"/>
</dbReference>
<proteinExistence type="predicted"/>
<evidence type="ECO:0000313" key="2">
    <source>
        <dbReference type="EMBL" id="SEW07121.1"/>
    </source>
</evidence>
<feature type="transmembrane region" description="Helical" evidence="1">
    <location>
        <begin position="92"/>
        <end position="113"/>
    </location>
</feature>
<gene>
    <name evidence="2" type="ORF">SAMN05421659_10423</name>
</gene>
<sequence length="273" mass="28882">MAFCTKCGRPLQDGEVCLCQAATQPQVTPVTPVQVSSVQTAASPAQAAVINQPTQPNVFLVFFKELWAIVLGVLKTPVTTINTYVQKADVKISCALIGISAFVAALVTLFGLLQAKAQSSSLYDLDNIDLSNITSLYDQYSGTSYSAKYIFKQMCFSAFLIIAVAAAIALVIMIAVNTYGKAKATYLQGIAIVSLTAILAIPAAILAYIFGAFGVSFFSAFGGWISVFASAVGAIYIFIGVRVVCKDENKLPFIAGLCAVGAAMARYLIGLMF</sequence>
<feature type="transmembrane region" description="Helical" evidence="1">
    <location>
        <begin position="156"/>
        <end position="177"/>
    </location>
</feature>
<dbReference type="EMBL" id="FOJI01000004">
    <property type="protein sequence ID" value="SEW07121.1"/>
    <property type="molecule type" value="Genomic_DNA"/>
</dbReference>
<dbReference type="STRING" id="99656.SAMN05421659_10423"/>
<reference evidence="2 3" key="1">
    <citation type="submission" date="2016-10" db="EMBL/GenBank/DDBJ databases">
        <authorList>
            <person name="de Groot N.N."/>
        </authorList>
    </citation>
    <scope>NUCLEOTIDE SEQUENCE [LARGE SCALE GENOMIC DNA]</scope>
    <source>
        <strain evidence="2 3">DSM 9179</strain>
    </source>
</reference>
<dbReference type="OrthoDB" id="2068571at2"/>
<keyword evidence="1" id="KW-0472">Membrane</keyword>
<dbReference type="RefSeq" id="WP_092451737.1">
    <property type="nucleotide sequence ID" value="NZ_FOJI01000004.1"/>
</dbReference>
<organism evidence="2 3">
    <name type="scientific">[Clostridium] fimetarium</name>
    <dbReference type="NCBI Taxonomy" id="99656"/>
    <lineage>
        <taxon>Bacteria</taxon>
        <taxon>Bacillati</taxon>
        <taxon>Bacillota</taxon>
        <taxon>Clostridia</taxon>
        <taxon>Lachnospirales</taxon>
        <taxon>Lachnospiraceae</taxon>
    </lineage>
</organism>
<feature type="transmembrane region" description="Helical" evidence="1">
    <location>
        <begin position="251"/>
        <end position="269"/>
    </location>
</feature>
<dbReference type="AlphaFoldDB" id="A0A1I0NZM1"/>
<name>A0A1I0NZM1_9FIRM</name>
<keyword evidence="3" id="KW-1185">Reference proteome</keyword>
<feature type="transmembrane region" description="Helical" evidence="1">
    <location>
        <begin position="217"/>
        <end position="239"/>
    </location>
</feature>
<keyword evidence="1" id="KW-1133">Transmembrane helix</keyword>
<feature type="transmembrane region" description="Helical" evidence="1">
    <location>
        <begin position="189"/>
        <end position="211"/>
    </location>
</feature>
<accession>A0A1I0NZM1</accession>